<evidence type="ECO:0000313" key="3">
    <source>
        <dbReference type="EMBL" id="KYP64480.1"/>
    </source>
</evidence>
<feature type="domain" description="GST N-terminal" evidence="2">
    <location>
        <begin position="17"/>
        <end position="98"/>
    </location>
</feature>
<dbReference type="EMBL" id="CM003609">
    <property type="protein sequence ID" value="KYP64480.1"/>
    <property type="molecule type" value="Genomic_DNA"/>
</dbReference>
<feature type="transmembrane region" description="Helical" evidence="1">
    <location>
        <begin position="84"/>
        <end position="114"/>
    </location>
</feature>
<keyword evidence="1" id="KW-0812">Transmembrane</keyword>
<dbReference type="PANTHER" id="PTHR42673">
    <property type="entry name" value="MALEYLACETOACETATE ISOMERASE"/>
    <property type="match status" value="1"/>
</dbReference>
<dbReference type="GO" id="GO:0006559">
    <property type="term" value="P:L-phenylalanine catabolic process"/>
    <property type="evidence" value="ECO:0007669"/>
    <property type="project" value="TreeGrafter"/>
</dbReference>
<dbReference type="STRING" id="3821.A0A151TBP7"/>
<name>A0A151TBP7_CAJCA</name>
<dbReference type="InterPro" id="IPR036249">
    <property type="entry name" value="Thioredoxin-like_sf"/>
</dbReference>
<proteinExistence type="predicted"/>
<accession>A0A151TBP7</accession>
<evidence type="ECO:0000256" key="1">
    <source>
        <dbReference type="SAM" id="Phobius"/>
    </source>
</evidence>
<dbReference type="Gramene" id="C.cajan_18537.t">
    <property type="protein sequence ID" value="C.cajan_18537.t"/>
    <property type="gene ID" value="C.cajan_18537"/>
</dbReference>
<dbReference type="AlphaFoldDB" id="A0A151TBP7"/>
<dbReference type="GO" id="GO:0016034">
    <property type="term" value="F:maleylacetoacetate isomerase activity"/>
    <property type="evidence" value="ECO:0007669"/>
    <property type="project" value="TreeGrafter"/>
</dbReference>
<protein>
    <submittedName>
        <fullName evidence="3">Glutathione S-transferase 1</fullName>
    </submittedName>
</protein>
<sequence>MNSRIALQKSGGGSNASNPVLYSFSQSSCSWRIRFALCLKGIPYECKEVDLSKGEQYSPEFEKLNPLHYVPVLVDDNVVVSDSYAIFLVGLVFYYSNCNFISFTFPFVVVASIVHSSIQPLHMLNVLKDMEKMFGAESKPWAQFTIDKGFSALEKLLKDFAGTYATGEHIYMADVFLAPQITQAVQRFDIDMVCSQEDQVSRFQFAKDIISFLKCSLTCLNVDDQSLNSFSSLVCCQILCWPLIYLNPLGRGYFSVRGHITLIQSSLSSIPLYYLSFSHSSGCCSTYRENLKITRHLLWSGTNGLSKDHLVN</sequence>
<organism evidence="3 4">
    <name type="scientific">Cajanus cajan</name>
    <name type="common">Pigeon pea</name>
    <name type="synonym">Cajanus indicus</name>
    <dbReference type="NCBI Taxonomy" id="3821"/>
    <lineage>
        <taxon>Eukaryota</taxon>
        <taxon>Viridiplantae</taxon>
        <taxon>Streptophyta</taxon>
        <taxon>Embryophyta</taxon>
        <taxon>Tracheophyta</taxon>
        <taxon>Spermatophyta</taxon>
        <taxon>Magnoliopsida</taxon>
        <taxon>eudicotyledons</taxon>
        <taxon>Gunneridae</taxon>
        <taxon>Pentapetalae</taxon>
        <taxon>rosids</taxon>
        <taxon>fabids</taxon>
        <taxon>Fabales</taxon>
        <taxon>Fabaceae</taxon>
        <taxon>Papilionoideae</taxon>
        <taxon>50 kb inversion clade</taxon>
        <taxon>NPAAA clade</taxon>
        <taxon>indigoferoid/millettioid clade</taxon>
        <taxon>Phaseoleae</taxon>
        <taxon>Cajanus</taxon>
    </lineage>
</organism>
<dbReference type="Gene3D" id="3.40.30.10">
    <property type="entry name" value="Glutaredoxin"/>
    <property type="match status" value="1"/>
</dbReference>
<evidence type="ECO:0000259" key="2">
    <source>
        <dbReference type="PROSITE" id="PS50404"/>
    </source>
</evidence>
<dbReference type="SUPFAM" id="SSF52833">
    <property type="entry name" value="Thioredoxin-like"/>
    <property type="match status" value="1"/>
</dbReference>
<keyword evidence="1" id="KW-1133">Transmembrane helix</keyword>
<dbReference type="GO" id="GO:0004364">
    <property type="term" value="F:glutathione transferase activity"/>
    <property type="evidence" value="ECO:0007669"/>
    <property type="project" value="TreeGrafter"/>
</dbReference>
<keyword evidence="4" id="KW-1185">Reference proteome</keyword>
<keyword evidence="1" id="KW-0472">Membrane</keyword>
<gene>
    <name evidence="3" type="ORF">KK1_019079</name>
</gene>
<dbReference type="InterPro" id="IPR036282">
    <property type="entry name" value="Glutathione-S-Trfase_C_sf"/>
</dbReference>
<dbReference type="InterPro" id="IPR004045">
    <property type="entry name" value="Glutathione_S-Trfase_N"/>
</dbReference>
<dbReference type="GO" id="GO:0006749">
    <property type="term" value="P:glutathione metabolic process"/>
    <property type="evidence" value="ECO:0007669"/>
    <property type="project" value="TreeGrafter"/>
</dbReference>
<dbReference type="SUPFAM" id="SSF47616">
    <property type="entry name" value="GST C-terminal domain-like"/>
    <property type="match status" value="1"/>
</dbReference>
<evidence type="ECO:0000313" key="4">
    <source>
        <dbReference type="Proteomes" id="UP000075243"/>
    </source>
</evidence>
<dbReference type="Proteomes" id="UP000075243">
    <property type="component" value="Chromosome 7"/>
</dbReference>
<reference evidence="3 4" key="1">
    <citation type="journal article" date="2012" name="Nat. Biotechnol.">
        <title>Draft genome sequence of pigeonpea (Cajanus cajan), an orphan legume crop of resource-poor farmers.</title>
        <authorList>
            <person name="Varshney R.K."/>
            <person name="Chen W."/>
            <person name="Li Y."/>
            <person name="Bharti A.K."/>
            <person name="Saxena R.K."/>
            <person name="Schlueter J.A."/>
            <person name="Donoghue M.T."/>
            <person name="Azam S."/>
            <person name="Fan G."/>
            <person name="Whaley A.M."/>
            <person name="Farmer A.D."/>
            <person name="Sheridan J."/>
            <person name="Iwata A."/>
            <person name="Tuteja R."/>
            <person name="Penmetsa R.V."/>
            <person name="Wu W."/>
            <person name="Upadhyaya H.D."/>
            <person name="Yang S.P."/>
            <person name="Shah T."/>
            <person name="Saxena K.B."/>
            <person name="Michael T."/>
            <person name="McCombie W.R."/>
            <person name="Yang B."/>
            <person name="Zhang G."/>
            <person name="Yang H."/>
            <person name="Wang J."/>
            <person name="Spillane C."/>
            <person name="Cook D.R."/>
            <person name="May G.D."/>
            <person name="Xu X."/>
            <person name="Jackson S.A."/>
        </authorList>
    </citation>
    <scope>NUCLEOTIDE SEQUENCE [LARGE SCALE GENOMIC DNA]</scope>
    <source>
        <strain evidence="4">cv. Asha</strain>
    </source>
</reference>
<dbReference type="Gene3D" id="1.20.1050.10">
    <property type="match status" value="1"/>
</dbReference>
<dbReference type="Pfam" id="PF13409">
    <property type="entry name" value="GST_N_2"/>
    <property type="match status" value="1"/>
</dbReference>
<dbReference type="PANTHER" id="PTHR42673:SF7">
    <property type="entry name" value="GLUTATHIONE S-TRANSFERASE ZETA CLASS-LIKE"/>
    <property type="match status" value="1"/>
</dbReference>
<dbReference type="PROSITE" id="PS50404">
    <property type="entry name" value="GST_NTER"/>
    <property type="match status" value="1"/>
</dbReference>